<reference evidence="3 4" key="1">
    <citation type="submission" date="2023-05" db="EMBL/GenBank/DDBJ databases">
        <title>Draft genome sequence of Streptomyces sp. B-S-A6 isolated from a cave soil in Thailand.</title>
        <authorList>
            <person name="Chamroensaksri N."/>
            <person name="Muangham S."/>
        </authorList>
    </citation>
    <scope>NUCLEOTIDE SEQUENCE [LARGE SCALE GENOMIC DNA]</scope>
    <source>
        <strain evidence="3 4">B-S-A6</strain>
    </source>
</reference>
<protein>
    <recommendedName>
        <fullName evidence="5">Sodium:solute symporter</fullName>
    </recommendedName>
</protein>
<dbReference type="EMBL" id="JASCIQ010000004">
    <property type="protein sequence ID" value="MDI3403179.1"/>
    <property type="molecule type" value="Genomic_DNA"/>
</dbReference>
<keyword evidence="2" id="KW-1133">Transmembrane helix</keyword>
<evidence type="ECO:0000256" key="2">
    <source>
        <dbReference type="SAM" id="Phobius"/>
    </source>
</evidence>
<organism evidence="3 4">
    <name type="scientific">Streptomyces cavernicola</name>
    <dbReference type="NCBI Taxonomy" id="3043613"/>
    <lineage>
        <taxon>Bacteria</taxon>
        <taxon>Bacillati</taxon>
        <taxon>Actinomycetota</taxon>
        <taxon>Actinomycetes</taxon>
        <taxon>Kitasatosporales</taxon>
        <taxon>Streptomycetaceae</taxon>
        <taxon>Streptomyces</taxon>
    </lineage>
</organism>
<evidence type="ECO:0000313" key="3">
    <source>
        <dbReference type="EMBL" id="MDI3403179.1"/>
    </source>
</evidence>
<keyword evidence="2" id="KW-0812">Transmembrane</keyword>
<evidence type="ECO:0000256" key="1">
    <source>
        <dbReference type="SAM" id="MobiDB-lite"/>
    </source>
</evidence>
<sequence>MLTVLNLSGYVGIQFAAGWLALLFGRRTTALSVSTGITTGCLLAIALYLAGVEIGGINIGLIALLVNLALVFGLGRLGRGTAPHTPIARTPAGHRAPTSSAQPAQHTTVNP</sequence>
<keyword evidence="4" id="KW-1185">Reference proteome</keyword>
<evidence type="ECO:0000313" key="4">
    <source>
        <dbReference type="Proteomes" id="UP001223978"/>
    </source>
</evidence>
<feature type="transmembrane region" description="Helical" evidence="2">
    <location>
        <begin position="56"/>
        <end position="75"/>
    </location>
</feature>
<dbReference type="RefSeq" id="WP_282541133.1">
    <property type="nucleotide sequence ID" value="NZ_JASCIQ010000004.1"/>
</dbReference>
<name>A0ABT6S5J4_9ACTN</name>
<comment type="caution">
    <text evidence="3">The sequence shown here is derived from an EMBL/GenBank/DDBJ whole genome shotgun (WGS) entry which is preliminary data.</text>
</comment>
<accession>A0ABT6S5J4</accession>
<feature type="region of interest" description="Disordered" evidence="1">
    <location>
        <begin position="83"/>
        <end position="111"/>
    </location>
</feature>
<feature type="transmembrane region" description="Helical" evidence="2">
    <location>
        <begin position="6"/>
        <end position="24"/>
    </location>
</feature>
<feature type="compositionally biased region" description="Polar residues" evidence="1">
    <location>
        <begin position="97"/>
        <end position="111"/>
    </location>
</feature>
<proteinExistence type="predicted"/>
<feature type="transmembrane region" description="Helical" evidence="2">
    <location>
        <begin position="31"/>
        <end position="50"/>
    </location>
</feature>
<evidence type="ECO:0008006" key="5">
    <source>
        <dbReference type="Google" id="ProtNLM"/>
    </source>
</evidence>
<keyword evidence="2" id="KW-0472">Membrane</keyword>
<gene>
    <name evidence="3" type="ORF">QIS96_04980</name>
</gene>
<dbReference type="Proteomes" id="UP001223978">
    <property type="component" value="Unassembled WGS sequence"/>
</dbReference>